<dbReference type="EMBL" id="FNJB01000001">
    <property type="protein sequence ID" value="SDN96874.1"/>
    <property type="molecule type" value="Genomic_DNA"/>
</dbReference>
<gene>
    <name evidence="1" type="ORF">SAMN05192558_101467</name>
</gene>
<keyword evidence="2" id="KW-1185">Reference proteome</keyword>
<protein>
    <submittedName>
        <fullName evidence="1">Uncharacterized protein</fullName>
    </submittedName>
</protein>
<dbReference type="Proteomes" id="UP000199651">
    <property type="component" value="Unassembled WGS sequence"/>
</dbReference>
<dbReference type="STRING" id="504798.SAMN05421871_103404"/>
<dbReference type="AlphaFoldDB" id="A0A1H0FQK0"/>
<proteinExistence type="predicted"/>
<accession>A0A1H0FQK0</accession>
<reference evidence="2" key="1">
    <citation type="submission" date="2016-10" db="EMBL/GenBank/DDBJ databases">
        <authorList>
            <person name="Varghese N."/>
            <person name="Submissions S."/>
        </authorList>
    </citation>
    <scope>NUCLEOTIDE SEQUENCE [LARGE SCALE GENOMIC DNA]</scope>
    <source>
        <strain evidence="2">IBRC-M 10655</strain>
    </source>
</reference>
<sequence>MADMLATTMANQVMIAREAMVLRPRRADRDGSTDLWPVFGLIVDDQDLTRTRQGRDLLAHLNGQSAVTLLDGTCVLSVLSEDGPVLGVTVSATTPLALSIGVVLPARSLRAELGMLADGPTIGITTLSRAQRLRGGVDTKTALSLIVLARSEPLPCLTSLAEAS</sequence>
<evidence type="ECO:0000313" key="1">
    <source>
        <dbReference type="EMBL" id="SDN96874.1"/>
    </source>
</evidence>
<name>A0A1H0FQK0_9PSEU</name>
<organism evidence="1 2">
    <name type="scientific">Actinokineospora alba</name>
    <dbReference type="NCBI Taxonomy" id="504798"/>
    <lineage>
        <taxon>Bacteria</taxon>
        <taxon>Bacillati</taxon>
        <taxon>Actinomycetota</taxon>
        <taxon>Actinomycetes</taxon>
        <taxon>Pseudonocardiales</taxon>
        <taxon>Pseudonocardiaceae</taxon>
        <taxon>Actinokineospora</taxon>
    </lineage>
</organism>
<evidence type="ECO:0000313" key="2">
    <source>
        <dbReference type="Proteomes" id="UP000199651"/>
    </source>
</evidence>